<dbReference type="GO" id="GO:0006508">
    <property type="term" value="P:proteolysis"/>
    <property type="evidence" value="ECO:0007669"/>
    <property type="project" value="UniProtKB-KW"/>
</dbReference>
<evidence type="ECO:0000313" key="6">
    <source>
        <dbReference type="EMBL" id="MBE0330025.1"/>
    </source>
</evidence>
<dbReference type="Proteomes" id="UP000655940">
    <property type="component" value="Unassembled WGS sequence"/>
</dbReference>
<keyword evidence="3" id="KW-0378">Hydrolase</keyword>
<dbReference type="RefSeq" id="WP_004644327.1">
    <property type="nucleotide sequence ID" value="NZ_JABJRP010000051.1"/>
</dbReference>
<evidence type="ECO:0000313" key="7">
    <source>
        <dbReference type="Proteomes" id="UP000655940"/>
    </source>
</evidence>
<organism evidence="6 7">
    <name type="scientific">Acinetobacter baumannii</name>
    <dbReference type="NCBI Taxonomy" id="470"/>
    <lineage>
        <taxon>Bacteria</taxon>
        <taxon>Pseudomonadati</taxon>
        <taxon>Pseudomonadota</taxon>
        <taxon>Gammaproteobacteria</taxon>
        <taxon>Moraxellales</taxon>
        <taxon>Moraxellaceae</taxon>
        <taxon>Acinetobacter</taxon>
        <taxon>Acinetobacter calcoaceticus/baumannii complex</taxon>
    </lineage>
</organism>
<dbReference type="Pfam" id="PF04586">
    <property type="entry name" value="Peptidase_S78"/>
    <property type="match status" value="1"/>
</dbReference>
<protein>
    <submittedName>
        <fullName evidence="6">HK97 family phage prohead protease</fullName>
    </submittedName>
</protein>
<dbReference type="InterPro" id="IPR054613">
    <property type="entry name" value="Peptidase_S78_dom"/>
</dbReference>
<gene>
    <name evidence="6" type="ORF">IHV20_07645</name>
</gene>
<dbReference type="NCBIfam" id="TIGR01543">
    <property type="entry name" value="proheadase_HK97"/>
    <property type="match status" value="1"/>
</dbReference>
<dbReference type="EMBL" id="JACZEI010000004">
    <property type="protein sequence ID" value="MBE0330025.1"/>
    <property type="molecule type" value="Genomic_DNA"/>
</dbReference>
<dbReference type="InterPro" id="IPR006433">
    <property type="entry name" value="Prohead_protease"/>
</dbReference>
<evidence type="ECO:0000256" key="2">
    <source>
        <dbReference type="ARBA" id="ARBA00022670"/>
    </source>
</evidence>
<keyword evidence="2 6" id="KW-0645">Protease</keyword>
<keyword evidence="1" id="KW-1188">Viral release from host cell</keyword>
<evidence type="ECO:0000256" key="4">
    <source>
        <dbReference type="SAM" id="MobiDB-lite"/>
    </source>
</evidence>
<dbReference type="AlphaFoldDB" id="A0AAP1QWB2"/>
<proteinExistence type="predicted"/>
<name>A0AAP1QWB2_ACIBA</name>
<dbReference type="GO" id="GO:0008233">
    <property type="term" value="F:peptidase activity"/>
    <property type="evidence" value="ECO:0007669"/>
    <property type="project" value="UniProtKB-KW"/>
</dbReference>
<evidence type="ECO:0000259" key="5">
    <source>
        <dbReference type="Pfam" id="PF04586"/>
    </source>
</evidence>
<evidence type="ECO:0000256" key="1">
    <source>
        <dbReference type="ARBA" id="ARBA00022612"/>
    </source>
</evidence>
<evidence type="ECO:0000256" key="3">
    <source>
        <dbReference type="ARBA" id="ARBA00022801"/>
    </source>
</evidence>
<reference evidence="6" key="1">
    <citation type="submission" date="2020-09" db="EMBL/GenBank/DDBJ databases">
        <title>Distribution of Beta-Lactamase Producing Gram-Negative Bacterial Isolates in Isabela River of Santo Domingo, Dominican Republic.</title>
        <authorList>
            <person name="Calderon V."/>
            <person name="Bonnelly R."/>
            <person name="Del Rosario C."/>
            <person name="Duarte A."/>
            <person name="Barauna R."/>
            <person name="Juca Ramos R.T."/>
            <person name="Perdomo O.P."/>
            <person name="Rodriguez De Francisco L.E."/>
            <person name="Franco De Los Santos E.F."/>
        </authorList>
    </citation>
    <scope>NUCLEOTIDE SEQUENCE</scope>
    <source>
        <strain evidence="6">INTEC_BI15</strain>
    </source>
</reference>
<feature type="region of interest" description="Disordered" evidence="4">
    <location>
        <begin position="222"/>
        <end position="242"/>
    </location>
</feature>
<accession>A0AAP1QWB2</accession>
<sequence>MGKQLQARNKFSPNLPKVQCRFIPANSAECRFIKKDAKTGAVIVSGYAVKWDSINYYGEKFLKGAFADVCAAFKAGTKKVHCYYNHGWRQWYVDSTITMRIGKIIRLEEDDVGLLLEVELTPGLALAQNVAAMVQHGTVDGFSVAFYPPSDIDIEDKGTHIEIKRADLYEISIVDEPADGAARIINDDAINAIESDDDVTELLRSVLPGGYAEKLMARLANLNQPKQTPEPKKDPFAFLDNY</sequence>
<comment type="caution">
    <text evidence="6">The sequence shown here is derived from an EMBL/GenBank/DDBJ whole genome shotgun (WGS) entry which is preliminary data.</text>
</comment>
<feature type="domain" description="Prohead serine protease" evidence="5">
    <location>
        <begin position="36"/>
        <end position="185"/>
    </location>
</feature>